<proteinExistence type="predicted"/>
<evidence type="ECO:0000313" key="2">
    <source>
        <dbReference type="EMBL" id="MBB1245890.1"/>
    </source>
</evidence>
<dbReference type="InterPro" id="IPR037523">
    <property type="entry name" value="VOC_core"/>
</dbReference>
<dbReference type="EMBL" id="WMLF01000364">
    <property type="protein sequence ID" value="MBB1245890.1"/>
    <property type="molecule type" value="Genomic_DNA"/>
</dbReference>
<dbReference type="InterPro" id="IPR052164">
    <property type="entry name" value="Anthracycline_SecMetBiosynth"/>
</dbReference>
<accession>A0ABR6EKM8</accession>
<dbReference type="SUPFAM" id="SSF54593">
    <property type="entry name" value="Glyoxalase/Bleomycin resistance protein/Dihydroxybiphenyl dioxygenase"/>
    <property type="match status" value="2"/>
</dbReference>
<dbReference type="PANTHER" id="PTHR33993:SF10">
    <property type="entry name" value="CONSERVED PROTEIN"/>
    <property type="match status" value="1"/>
</dbReference>
<protein>
    <submittedName>
        <fullName evidence="2">VOC family protein</fullName>
    </submittedName>
</protein>
<keyword evidence="3" id="KW-1185">Reference proteome</keyword>
<dbReference type="RefSeq" id="WP_182857179.1">
    <property type="nucleotide sequence ID" value="NZ_WMLF01000364.1"/>
</dbReference>
<sequence length="264" mass="27052">MLTTSHLAGSPNWLDLASPDVAASAAFYGEVFGWTSEPGGPDPDGLRLLRLHGRTAAAVRPLAAHDTGPAWTVYFSTPDVDATIAAAREVGGTVRAGPAAGPGGSLTAALTDPAGADFALWQPGDLLGLDVVSEPNALCWVELYTTDGEAAGAFYRALFSWALHPAPMAEVEYSVLAPFGGGVEDGFGGLFELPGEEQAPEAGPEWHPYVAVTDCDGALNAAVKQGAATLVPPMDLPDVGRMAMFADPVGAVCAVITPQEPGGR</sequence>
<dbReference type="Pfam" id="PF18029">
    <property type="entry name" value="Glyoxalase_6"/>
    <property type="match status" value="2"/>
</dbReference>
<reference evidence="3" key="1">
    <citation type="journal article" date="2020" name="Syst. Appl. Microbiol.">
        <title>Streptomyces alkaliterrae sp. nov., isolated from an alkaline soil, and emended descriptions of Streptomyces alkaliphilus, Streptomyces calidiresistens and Streptomyces durbertensis.</title>
        <authorList>
            <person name="Swiecimska M."/>
            <person name="Golinska P."/>
            <person name="Nouioui I."/>
            <person name="Wypij M."/>
            <person name="Rai M."/>
            <person name="Sangal V."/>
            <person name="Goodfellow M."/>
        </authorList>
    </citation>
    <scope>NUCLEOTIDE SEQUENCE [LARGE SCALE GENOMIC DNA]</scope>
    <source>
        <strain evidence="3">DSM 104538</strain>
    </source>
</reference>
<dbReference type="PANTHER" id="PTHR33993">
    <property type="entry name" value="GLYOXALASE-RELATED"/>
    <property type="match status" value="1"/>
</dbReference>
<dbReference type="InterPro" id="IPR029068">
    <property type="entry name" value="Glyas_Bleomycin-R_OHBP_Dase"/>
</dbReference>
<feature type="domain" description="VOC" evidence="1">
    <location>
        <begin position="10"/>
        <end position="123"/>
    </location>
</feature>
<evidence type="ECO:0000259" key="1">
    <source>
        <dbReference type="PROSITE" id="PS51819"/>
    </source>
</evidence>
<dbReference type="PROSITE" id="PS51819">
    <property type="entry name" value="VOC"/>
    <property type="match status" value="2"/>
</dbReference>
<dbReference type="Proteomes" id="UP000766698">
    <property type="component" value="Unassembled WGS sequence"/>
</dbReference>
<comment type="caution">
    <text evidence="2">The sequence shown here is derived from an EMBL/GenBank/DDBJ whole genome shotgun (WGS) entry which is preliminary data.</text>
</comment>
<dbReference type="Gene3D" id="3.10.180.10">
    <property type="entry name" value="2,3-Dihydroxybiphenyl 1,2-Dioxygenase, domain 1"/>
    <property type="match status" value="2"/>
</dbReference>
<dbReference type="CDD" id="cd07247">
    <property type="entry name" value="SgaA_N_like"/>
    <property type="match status" value="2"/>
</dbReference>
<organism evidence="2 3">
    <name type="scientific">Streptomyces durbertensis</name>
    <dbReference type="NCBI Taxonomy" id="2448886"/>
    <lineage>
        <taxon>Bacteria</taxon>
        <taxon>Bacillati</taxon>
        <taxon>Actinomycetota</taxon>
        <taxon>Actinomycetes</taxon>
        <taxon>Kitasatosporales</taxon>
        <taxon>Streptomycetaceae</taxon>
        <taxon>Streptomyces</taxon>
    </lineage>
</organism>
<gene>
    <name evidence="2" type="ORF">GL263_20395</name>
</gene>
<name>A0ABR6EKM8_9ACTN</name>
<evidence type="ECO:0000313" key="3">
    <source>
        <dbReference type="Proteomes" id="UP000766698"/>
    </source>
</evidence>
<dbReference type="InterPro" id="IPR041581">
    <property type="entry name" value="Glyoxalase_6"/>
</dbReference>
<feature type="domain" description="VOC" evidence="1">
    <location>
        <begin position="137"/>
        <end position="258"/>
    </location>
</feature>